<dbReference type="CDD" id="cd00038">
    <property type="entry name" value="CAP_ED"/>
    <property type="match status" value="1"/>
</dbReference>
<dbReference type="SUPFAM" id="SSF51206">
    <property type="entry name" value="cAMP-binding domain-like"/>
    <property type="match status" value="1"/>
</dbReference>
<dbReference type="SUPFAM" id="SSF46785">
    <property type="entry name" value="Winged helix' DNA-binding domain"/>
    <property type="match status" value="1"/>
</dbReference>
<dbReference type="AlphaFoldDB" id="G9YAK9"/>
<reference evidence="2 3" key="1">
    <citation type="submission" date="2011-08" db="EMBL/GenBank/DDBJ databases">
        <authorList>
            <person name="Weinstock G."/>
            <person name="Sodergren E."/>
            <person name="Clifton S."/>
            <person name="Fulton L."/>
            <person name="Fulton B."/>
            <person name="Courtney L."/>
            <person name="Fronick C."/>
            <person name="Harrison M."/>
            <person name="Strong C."/>
            <person name="Farmer C."/>
            <person name="Delahaunty K."/>
            <person name="Markovic C."/>
            <person name="Hall O."/>
            <person name="Minx P."/>
            <person name="Tomlinson C."/>
            <person name="Mitreva M."/>
            <person name="Hou S."/>
            <person name="Chen J."/>
            <person name="Wollam A."/>
            <person name="Pepin K.H."/>
            <person name="Johnson M."/>
            <person name="Bhonagiri V."/>
            <person name="Zhang X."/>
            <person name="Suruliraj S."/>
            <person name="Warren W."/>
            <person name="Chinwalla A."/>
            <person name="Mardis E.R."/>
            <person name="Wilson R.K."/>
        </authorList>
    </citation>
    <scope>NUCLEOTIDE SEQUENCE [LARGE SCALE GENOMIC DNA]</scope>
    <source>
        <strain evidence="2 3">ATCC 51873</strain>
    </source>
</reference>
<gene>
    <name evidence="2" type="ORF">HMPREF0454_03633</name>
</gene>
<dbReference type="Proteomes" id="UP000005959">
    <property type="component" value="Unassembled WGS sequence"/>
</dbReference>
<sequence>MVMKEVLDASLKQQLLEATAYRQNFSIDVVSDTKLFHVPPGDFIVKEGHPPAYLFYLAQGRAKLYSTQANGRISLIDFFAAPCFIGEIELVDIDHEPRAVQAIEACWCLALPIKQYRSPLLNDVIFLRNLCVALSKKNYRNIISLTQNQSFPLINRLAAFILLTQHCDLYREKHTSVAEYMGVSYRHLLYVIAQFTQDGVLVKQKAGFIITNKGALTALALEMAPDSSFAEL</sequence>
<evidence type="ECO:0000259" key="1">
    <source>
        <dbReference type="PROSITE" id="PS50042"/>
    </source>
</evidence>
<dbReference type="PROSITE" id="PS50042">
    <property type="entry name" value="CNMP_BINDING_3"/>
    <property type="match status" value="1"/>
</dbReference>
<accession>G9YAK9</accession>
<comment type="caution">
    <text evidence="2">The sequence shown here is derived from an EMBL/GenBank/DDBJ whole genome shotgun (WGS) entry which is preliminary data.</text>
</comment>
<dbReference type="InterPro" id="IPR000595">
    <property type="entry name" value="cNMP-bd_dom"/>
</dbReference>
<dbReference type="Gene3D" id="2.60.120.10">
    <property type="entry name" value="Jelly Rolls"/>
    <property type="match status" value="1"/>
</dbReference>
<dbReference type="Pfam" id="PF00027">
    <property type="entry name" value="cNMP_binding"/>
    <property type="match status" value="1"/>
</dbReference>
<dbReference type="EMBL" id="AGCI01000087">
    <property type="protein sequence ID" value="EHM39991.1"/>
    <property type="molecule type" value="Genomic_DNA"/>
</dbReference>
<feature type="domain" description="Cyclic nucleotide-binding" evidence="1">
    <location>
        <begin position="15"/>
        <end position="99"/>
    </location>
</feature>
<evidence type="ECO:0000313" key="2">
    <source>
        <dbReference type="EMBL" id="EHM39991.1"/>
    </source>
</evidence>
<dbReference type="InterPro" id="IPR014710">
    <property type="entry name" value="RmlC-like_jellyroll"/>
</dbReference>
<organism evidence="2 3">
    <name type="scientific">Hafnia alvei ATCC 51873</name>
    <dbReference type="NCBI Taxonomy" id="1002364"/>
    <lineage>
        <taxon>Bacteria</taxon>
        <taxon>Pseudomonadati</taxon>
        <taxon>Pseudomonadota</taxon>
        <taxon>Gammaproteobacteria</taxon>
        <taxon>Enterobacterales</taxon>
        <taxon>Hafniaceae</taxon>
        <taxon>Hafnia</taxon>
    </lineage>
</organism>
<name>G9YAK9_HAFAL</name>
<evidence type="ECO:0000313" key="3">
    <source>
        <dbReference type="Proteomes" id="UP000005959"/>
    </source>
</evidence>
<dbReference type="InterPro" id="IPR018490">
    <property type="entry name" value="cNMP-bd_dom_sf"/>
</dbReference>
<dbReference type="SMART" id="SM00100">
    <property type="entry name" value="cNMP"/>
    <property type="match status" value="1"/>
</dbReference>
<proteinExistence type="predicted"/>
<dbReference type="NCBIfam" id="NF007707">
    <property type="entry name" value="PRK10402.1"/>
    <property type="match status" value="1"/>
</dbReference>
<dbReference type="PATRIC" id="fig|1002364.3.peg.3284"/>
<dbReference type="InterPro" id="IPR036390">
    <property type="entry name" value="WH_DNA-bd_sf"/>
</dbReference>
<protein>
    <submittedName>
        <fullName evidence="2">Regulatory protein nsr</fullName>
    </submittedName>
</protein>
<dbReference type="HOGENOM" id="CLU_075053_11_1_6"/>